<feature type="region of interest" description="Disordered" evidence="3">
    <location>
        <begin position="290"/>
        <end position="403"/>
    </location>
</feature>
<keyword evidence="1" id="KW-0238">DNA-binding</keyword>
<dbReference type="Pfam" id="PF00010">
    <property type="entry name" value="HLH"/>
    <property type="match status" value="1"/>
</dbReference>
<sequence>MSKNQIPAGRSLLLRSRYNSNNKQTTNNKPITTNLLPVNQGFNSLNLLQVLKQVEDGDNEFDKKFNMFPSPPDSSEENDNDECDKKKTLRIKSEPKSKKDFDLFNNKKLFSLSDSEEDTTNYDMFSDTETYSYKPFNIGFKAKIKEEPESDDGTTNCTTKIKIKTEPAVVAAVKQEITRISNPCETDHCYSLLKYEIKDKDFIGMLGVQTPSDSEEEEIDVVSLGVSQNHFDATNLNVKANLPTCPSMQDRRQLQFEVNRKISESSSRLNDVNIRRSSVIPESQIVKQPGGLKTLVPRSRPIYNNNNTSSKDDSDDDYEVPSSKTRTTNIKANRKRKRNKSASSDDEFDQDYMRGFSSSANDSSSSSQTKPQKKRGRKRRCDDDNVWNNHNGVERSSRSAHNDMERRRRVGLRVLFEELRQAVPQLNCREKAPKVTILREAGALCREFRDREEEMREQKREQKRLLERVRELRRELANIRA</sequence>
<feature type="domain" description="BHLH" evidence="4">
    <location>
        <begin position="396"/>
        <end position="448"/>
    </location>
</feature>
<dbReference type="InterPro" id="IPR002418">
    <property type="entry name" value="Tscrpt_reg_Myc"/>
</dbReference>
<dbReference type="Gene3D" id="4.10.280.10">
    <property type="entry name" value="Helix-loop-helix DNA-binding domain"/>
    <property type="match status" value="1"/>
</dbReference>
<evidence type="ECO:0000259" key="4">
    <source>
        <dbReference type="PROSITE" id="PS50888"/>
    </source>
</evidence>
<dbReference type="GO" id="GO:0046983">
    <property type="term" value="F:protein dimerization activity"/>
    <property type="evidence" value="ECO:0007669"/>
    <property type="project" value="InterPro"/>
</dbReference>
<dbReference type="SUPFAM" id="SSF47459">
    <property type="entry name" value="HLH, helix-loop-helix DNA-binding domain"/>
    <property type="match status" value="1"/>
</dbReference>
<feature type="compositionally biased region" description="Basic and acidic residues" evidence="3">
    <location>
        <begin position="392"/>
        <end position="403"/>
    </location>
</feature>
<feature type="coiled-coil region" evidence="2">
    <location>
        <begin position="445"/>
        <end position="475"/>
    </location>
</feature>
<evidence type="ECO:0000256" key="2">
    <source>
        <dbReference type="SAM" id="Coils"/>
    </source>
</evidence>
<dbReference type="InterPro" id="IPR050433">
    <property type="entry name" value="Myc_transcription_factors"/>
</dbReference>
<dbReference type="GO" id="GO:0003677">
    <property type="term" value="F:DNA binding"/>
    <property type="evidence" value="ECO:0007669"/>
    <property type="project" value="UniProtKB-KW"/>
</dbReference>
<dbReference type="PRINTS" id="PR00044">
    <property type="entry name" value="LEUZIPPRMYC"/>
</dbReference>
<feature type="compositionally biased region" description="Low complexity" evidence="3">
    <location>
        <begin position="320"/>
        <end position="331"/>
    </location>
</feature>
<accession>A0A6M2DQW7</accession>
<dbReference type="InterPro" id="IPR011598">
    <property type="entry name" value="bHLH_dom"/>
</dbReference>
<dbReference type="PANTHER" id="PTHR45851">
    <property type="entry name" value="MYC PROTO-ONCOGENE"/>
    <property type="match status" value="1"/>
</dbReference>
<proteinExistence type="predicted"/>
<keyword evidence="2" id="KW-0175">Coiled coil</keyword>
<protein>
    <submittedName>
        <fullName evidence="5">Putative transcriptional regulator myc-2</fullName>
    </submittedName>
</protein>
<dbReference type="InterPro" id="IPR036638">
    <property type="entry name" value="HLH_DNA-bd_sf"/>
</dbReference>
<evidence type="ECO:0000313" key="5">
    <source>
        <dbReference type="EMBL" id="NOV48576.1"/>
    </source>
</evidence>
<dbReference type="PROSITE" id="PS50888">
    <property type="entry name" value="BHLH"/>
    <property type="match status" value="1"/>
</dbReference>
<dbReference type="EMBL" id="GIIL01004850">
    <property type="protein sequence ID" value="NOV48576.1"/>
    <property type="molecule type" value="Transcribed_RNA"/>
</dbReference>
<dbReference type="GO" id="GO:0003700">
    <property type="term" value="F:DNA-binding transcription factor activity"/>
    <property type="evidence" value="ECO:0007669"/>
    <property type="project" value="InterPro"/>
</dbReference>
<reference evidence="5" key="1">
    <citation type="submission" date="2020-03" db="EMBL/GenBank/DDBJ databases">
        <title>Transcriptomic Profiling of the Digestive Tract of the Rat Flea, Xenopsylla cheopis, Following Blood Feeding and Infection with Yersinia pestis.</title>
        <authorList>
            <person name="Bland D.M."/>
            <person name="Martens C.A."/>
            <person name="Virtaneva K."/>
            <person name="Kanakabandi K."/>
            <person name="Long D."/>
            <person name="Rosenke R."/>
            <person name="Saturday G.A."/>
            <person name="Hoyt F.H."/>
            <person name="Bruno D.P."/>
            <person name="Ribeiro J.M.C."/>
            <person name="Hinnebusch J."/>
        </authorList>
    </citation>
    <scope>NUCLEOTIDE SEQUENCE</scope>
</reference>
<evidence type="ECO:0000256" key="1">
    <source>
        <dbReference type="ARBA" id="ARBA00023125"/>
    </source>
</evidence>
<dbReference type="AlphaFoldDB" id="A0A6M2DQW7"/>
<evidence type="ECO:0000256" key="3">
    <source>
        <dbReference type="SAM" id="MobiDB-lite"/>
    </source>
</evidence>
<organism evidence="5">
    <name type="scientific">Xenopsylla cheopis</name>
    <name type="common">Oriental rat flea</name>
    <name type="synonym">Pulex cheopis</name>
    <dbReference type="NCBI Taxonomy" id="163159"/>
    <lineage>
        <taxon>Eukaryota</taxon>
        <taxon>Metazoa</taxon>
        <taxon>Ecdysozoa</taxon>
        <taxon>Arthropoda</taxon>
        <taxon>Hexapoda</taxon>
        <taxon>Insecta</taxon>
        <taxon>Pterygota</taxon>
        <taxon>Neoptera</taxon>
        <taxon>Endopterygota</taxon>
        <taxon>Siphonaptera</taxon>
        <taxon>Pulicidae</taxon>
        <taxon>Xenopsyllinae</taxon>
        <taxon>Xenopsylla</taxon>
    </lineage>
</organism>
<dbReference type="SMART" id="SM00353">
    <property type="entry name" value="HLH"/>
    <property type="match status" value="1"/>
</dbReference>
<feature type="compositionally biased region" description="Low complexity" evidence="3">
    <location>
        <begin position="357"/>
        <end position="367"/>
    </location>
</feature>
<name>A0A6M2DQW7_XENCH</name>